<dbReference type="Proteomes" id="UP000198559">
    <property type="component" value="Unassembled WGS sequence"/>
</dbReference>
<dbReference type="InterPro" id="IPR001387">
    <property type="entry name" value="Cro/C1-type_HTH"/>
</dbReference>
<dbReference type="PANTHER" id="PTHR46558">
    <property type="entry name" value="TRACRIPTIONAL REGULATORY PROTEIN-RELATED-RELATED"/>
    <property type="match status" value="1"/>
</dbReference>
<dbReference type="AlphaFoldDB" id="A0A1H6JMP6"/>
<sequence length="80" mass="9226">MKFSKKIKNIRLLQGMTQEEFSCFLGIGYASIQKYESGVRKPSYAALRIICKKFPEYALALVVDDISTKQIYIKQKEEKA</sequence>
<dbReference type="PROSITE" id="PS50943">
    <property type="entry name" value="HTH_CROC1"/>
    <property type="match status" value="1"/>
</dbReference>
<dbReference type="PANTHER" id="PTHR46558:SF11">
    <property type="entry name" value="HTH-TYPE TRANSCRIPTIONAL REGULATOR XRE"/>
    <property type="match status" value="1"/>
</dbReference>
<name>A0A1H6JMP6_9GAMM</name>
<accession>A0A1H6JMP6</accession>
<gene>
    <name evidence="3" type="ORF">BAZSYMB_SCAFFOLD00075_8</name>
</gene>
<dbReference type="CDD" id="cd00093">
    <property type="entry name" value="HTH_XRE"/>
    <property type="match status" value="1"/>
</dbReference>
<protein>
    <submittedName>
        <fullName evidence="3">[weak similarity to] phage repressor protein</fullName>
    </submittedName>
</protein>
<dbReference type="SUPFAM" id="SSF47413">
    <property type="entry name" value="lambda repressor-like DNA-binding domains"/>
    <property type="match status" value="1"/>
</dbReference>
<evidence type="ECO:0000313" key="4">
    <source>
        <dbReference type="Proteomes" id="UP000198559"/>
    </source>
</evidence>
<proteinExistence type="predicted"/>
<dbReference type="SMART" id="SM00530">
    <property type="entry name" value="HTH_XRE"/>
    <property type="match status" value="1"/>
</dbReference>
<dbReference type="GO" id="GO:0003677">
    <property type="term" value="F:DNA binding"/>
    <property type="evidence" value="ECO:0007669"/>
    <property type="project" value="UniProtKB-KW"/>
</dbReference>
<dbReference type="Gene3D" id="1.10.260.40">
    <property type="entry name" value="lambda repressor-like DNA-binding domains"/>
    <property type="match status" value="1"/>
</dbReference>
<feature type="domain" description="HTH cro/C1-type" evidence="2">
    <location>
        <begin position="7"/>
        <end position="54"/>
    </location>
</feature>
<evidence type="ECO:0000313" key="3">
    <source>
        <dbReference type="EMBL" id="SEH63646.1"/>
    </source>
</evidence>
<organism evidence="3 4">
    <name type="scientific">Bathymodiolus azoricus thioautotrophic gill symbiont</name>
    <dbReference type="NCBI Taxonomy" id="235205"/>
    <lineage>
        <taxon>Bacteria</taxon>
        <taxon>Pseudomonadati</taxon>
        <taxon>Pseudomonadota</taxon>
        <taxon>Gammaproteobacteria</taxon>
        <taxon>sulfur-oxidizing symbionts</taxon>
    </lineage>
</organism>
<reference evidence="4" key="1">
    <citation type="submission" date="2016-06" db="EMBL/GenBank/DDBJ databases">
        <authorList>
            <person name="Petersen J."/>
            <person name="Sayavedra L."/>
        </authorList>
    </citation>
    <scope>NUCLEOTIDE SEQUENCE [LARGE SCALE GENOMIC DNA]</scope>
    <source>
        <strain evidence="4">BazSymB</strain>
    </source>
</reference>
<dbReference type="InterPro" id="IPR010982">
    <property type="entry name" value="Lambda_DNA-bd_dom_sf"/>
</dbReference>
<dbReference type="EMBL" id="CVUD02000057">
    <property type="protein sequence ID" value="SEH63646.1"/>
    <property type="molecule type" value="Genomic_DNA"/>
</dbReference>
<keyword evidence="1" id="KW-0238">DNA-binding</keyword>
<evidence type="ECO:0000256" key="1">
    <source>
        <dbReference type="ARBA" id="ARBA00023125"/>
    </source>
</evidence>
<dbReference type="Pfam" id="PF01381">
    <property type="entry name" value="HTH_3"/>
    <property type="match status" value="1"/>
</dbReference>
<evidence type="ECO:0000259" key="2">
    <source>
        <dbReference type="PROSITE" id="PS50943"/>
    </source>
</evidence>
<dbReference type="RefSeq" id="WP_273543035.1">
    <property type="nucleotide sequence ID" value="NZ_CAESAP020000269.1"/>
</dbReference>